<sequence length="496" mass="52940">MLFRGRTVAVFVLIAVMGSVLVTLTVADRLLAVPKLRGLAGSTEKATVEGGLGAKEIDKLNAVFRLVEGGFYRELTRDEMIDGAITGIVSALQDPYSVYMDREEARNLSQSIEGSFTGIGAELTVKDGKIVVISAMKDSPAERAGLRAQDVLLTVNGDSLAGLDLATAVSMIRGPKGTKAKLTVQRKGINQPMQLILVRDDIDLETVYAEMLPGNIGKIEIRMFSLNTPDRFREELATLEAQGLQALLIDVRDNPGGVLPAAVSIAQTFIERGKPIVLKEDKTGNRQQTLSKGEAKPYPLGVLINKGSASASEVLAASLKESAGAFLIGETSFGKGTVQISDYEATGDGSLVKMTVAKWLTPSGTWVQDKGIVPDVAVAQPEYFSVARISKTDTLVRDMVDEDVRSMQVMLDALGYIPGRKDGYFSSGTEAAVRAFQTEAGLSATGRVDVKTAEKLEERVGERIMDTANDAQLGEAVKRLKARIAGAAGMAGGRQK</sequence>
<dbReference type="Gene3D" id="2.30.42.10">
    <property type="match status" value="1"/>
</dbReference>
<organism evidence="7 8">
    <name type="scientific">Paenibacillus darwinianus</name>
    <dbReference type="NCBI Taxonomy" id="1380763"/>
    <lineage>
        <taxon>Bacteria</taxon>
        <taxon>Bacillati</taxon>
        <taxon>Bacillota</taxon>
        <taxon>Bacilli</taxon>
        <taxon>Bacillales</taxon>
        <taxon>Paenibacillaceae</taxon>
        <taxon>Paenibacillus</taxon>
    </lineage>
</organism>
<dbReference type="Gene3D" id="1.10.101.10">
    <property type="entry name" value="PGBD-like superfamily/PGBD"/>
    <property type="match status" value="1"/>
</dbReference>
<dbReference type="InterPro" id="IPR055210">
    <property type="entry name" value="CtpA/B_N"/>
</dbReference>
<dbReference type="CDD" id="cd06782">
    <property type="entry name" value="cpPDZ_CPP-like"/>
    <property type="match status" value="1"/>
</dbReference>
<dbReference type="GO" id="GO:0004175">
    <property type="term" value="F:endopeptidase activity"/>
    <property type="evidence" value="ECO:0007669"/>
    <property type="project" value="TreeGrafter"/>
</dbReference>
<dbReference type="SUPFAM" id="SSF50156">
    <property type="entry name" value="PDZ domain-like"/>
    <property type="match status" value="1"/>
</dbReference>
<dbReference type="Proteomes" id="UP000053750">
    <property type="component" value="Unassembled WGS sequence"/>
</dbReference>
<dbReference type="PROSITE" id="PS50106">
    <property type="entry name" value="PDZ"/>
    <property type="match status" value="1"/>
</dbReference>
<keyword evidence="8" id="KW-1185">Reference proteome</keyword>
<dbReference type="GO" id="GO:0007165">
    <property type="term" value="P:signal transduction"/>
    <property type="evidence" value="ECO:0007669"/>
    <property type="project" value="TreeGrafter"/>
</dbReference>
<dbReference type="Gene3D" id="3.90.226.10">
    <property type="entry name" value="2-enoyl-CoA Hydratase, Chain A, domain 1"/>
    <property type="match status" value="1"/>
</dbReference>
<dbReference type="InterPro" id="IPR029045">
    <property type="entry name" value="ClpP/crotonase-like_dom_sf"/>
</dbReference>
<dbReference type="SMART" id="SM00228">
    <property type="entry name" value="PDZ"/>
    <property type="match status" value="1"/>
</dbReference>
<dbReference type="SMART" id="SM00245">
    <property type="entry name" value="TSPc"/>
    <property type="match status" value="1"/>
</dbReference>
<dbReference type="GO" id="GO:0008236">
    <property type="term" value="F:serine-type peptidase activity"/>
    <property type="evidence" value="ECO:0007669"/>
    <property type="project" value="UniProtKB-KW"/>
</dbReference>
<dbReference type="InterPro" id="IPR036366">
    <property type="entry name" value="PGBDSf"/>
</dbReference>
<reference evidence="7 8" key="1">
    <citation type="submission" date="2014-02" db="EMBL/GenBank/DDBJ databases">
        <title>Genome sequence of Paenibacillus darwinianus reveals adaptive mechanisms for survival in Antarctic soils.</title>
        <authorList>
            <person name="Dsouza M."/>
            <person name="Taylor M.W."/>
            <person name="Turner S.J."/>
            <person name="Aislabie J."/>
        </authorList>
    </citation>
    <scope>NUCLEOTIDE SEQUENCE [LARGE SCALE GENOMIC DNA]</scope>
    <source>
        <strain evidence="7 8">CE1</strain>
    </source>
</reference>
<gene>
    <name evidence="7" type="ORF">BG53_00830</name>
</gene>
<dbReference type="InterPro" id="IPR001478">
    <property type="entry name" value="PDZ"/>
</dbReference>
<dbReference type="OrthoDB" id="9812068at2"/>
<dbReference type="InterPro" id="IPR002477">
    <property type="entry name" value="Peptidoglycan-bd-like"/>
</dbReference>
<dbReference type="RefSeq" id="WP_081793513.1">
    <property type="nucleotide sequence ID" value="NZ_KK082132.1"/>
</dbReference>
<accession>A0A9W5W7J2</accession>
<keyword evidence="3 5" id="KW-0378">Hydrolase</keyword>
<evidence type="ECO:0000256" key="4">
    <source>
        <dbReference type="ARBA" id="ARBA00022825"/>
    </source>
</evidence>
<protein>
    <submittedName>
        <fullName evidence="7">Peptidase S41</fullName>
    </submittedName>
</protein>
<dbReference type="Pfam" id="PF03572">
    <property type="entry name" value="Peptidase_S41"/>
    <property type="match status" value="1"/>
</dbReference>
<dbReference type="Pfam" id="PF22694">
    <property type="entry name" value="CtpB_N-like"/>
    <property type="match status" value="1"/>
</dbReference>
<evidence type="ECO:0000256" key="2">
    <source>
        <dbReference type="ARBA" id="ARBA00022670"/>
    </source>
</evidence>
<dbReference type="InterPro" id="IPR041489">
    <property type="entry name" value="PDZ_6"/>
</dbReference>
<keyword evidence="4 5" id="KW-0720">Serine protease</keyword>
<dbReference type="InterPro" id="IPR036365">
    <property type="entry name" value="PGBD-like_sf"/>
</dbReference>
<dbReference type="InterPro" id="IPR004447">
    <property type="entry name" value="Peptidase_S41A"/>
</dbReference>
<dbReference type="FunFam" id="2.30.42.10:FF:000063">
    <property type="entry name" value="Peptidase, S41 family"/>
    <property type="match status" value="1"/>
</dbReference>
<dbReference type="PANTHER" id="PTHR32060:SF30">
    <property type="entry name" value="CARBOXY-TERMINAL PROCESSING PROTEASE CTPA"/>
    <property type="match status" value="1"/>
</dbReference>
<dbReference type="EMBL" id="JFHU01000111">
    <property type="protein sequence ID" value="EXX89013.1"/>
    <property type="molecule type" value="Genomic_DNA"/>
</dbReference>
<dbReference type="Pfam" id="PF01471">
    <property type="entry name" value="PG_binding_1"/>
    <property type="match status" value="1"/>
</dbReference>
<dbReference type="AlphaFoldDB" id="A0A9W5W7J2"/>
<evidence type="ECO:0000256" key="1">
    <source>
        <dbReference type="ARBA" id="ARBA00009179"/>
    </source>
</evidence>
<comment type="similarity">
    <text evidence="1 5">Belongs to the peptidase S41A family.</text>
</comment>
<evidence type="ECO:0000256" key="5">
    <source>
        <dbReference type="RuleBase" id="RU004404"/>
    </source>
</evidence>
<dbReference type="InterPro" id="IPR036034">
    <property type="entry name" value="PDZ_sf"/>
</dbReference>
<dbReference type="PANTHER" id="PTHR32060">
    <property type="entry name" value="TAIL-SPECIFIC PROTEASE"/>
    <property type="match status" value="1"/>
</dbReference>
<dbReference type="GO" id="GO:0006508">
    <property type="term" value="P:proteolysis"/>
    <property type="evidence" value="ECO:0007669"/>
    <property type="project" value="UniProtKB-KW"/>
</dbReference>
<name>A0A9W5W7J2_9BACL</name>
<dbReference type="Pfam" id="PF17820">
    <property type="entry name" value="PDZ_6"/>
    <property type="match status" value="1"/>
</dbReference>
<evidence type="ECO:0000256" key="3">
    <source>
        <dbReference type="ARBA" id="ARBA00022801"/>
    </source>
</evidence>
<dbReference type="Gene3D" id="3.30.750.44">
    <property type="match status" value="1"/>
</dbReference>
<dbReference type="InterPro" id="IPR005151">
    <property type="entry name" value="Tail-specific_protease"/>
</dbReference>
<dbReference type="GO" id="GO:0030288">
    <property type="term" value="C:outer membrane-bounded periplasmic space"/>
    <property type="evidence" value="ECO:0007669"/>
    <property type="project" value="TreeGrafter"/>
</dbReference>
<proteinExistence type="inferred from homology"/>
<keyword evidence="2 5" id="KW-0645">Protease</keyword>
<evidence type="ECO:0000313" key="8">
    <source>
        <dbReference type="Proteomes" id="UP000053750"/>
    </source>
</evidence>
<dbReference type="SUPFAM" id="SSF52096">
    <property type="entry name" value="ClpP/crotonase"/>
    <property type="match status" value="1"/>
</dbReference>
<comment type="caution">
    <text evidence="7">The sequence shown here is derived from an EMBL/GenBank/DDBJ whole genome shotgun (WGS) entry which is preliminary data.</text>
</comment>
<dbReference type="SUPFAM" id="SSF47090">
    <property type="entry name" value="PGBD-like"/>
    <property type="match status" value="1"/>
</dbReference>
<feature type="non-terminal residue" evidence="7">
    <location>
        <position position="496"/>
    </location>
</feature>
<evidence type="ECO:0000313" key="7">
    <source>
        <dbReference type="EMBL" id="EXX89013.1"/>
    </source>
</evidence>
<feature type="domain" description="PDZ" evidence="6">
    <location>
        <begin position="105"/>
        <end position="173"/>
    </location>
</feature>
<evidence type="ECO:0000259" key="6">
    <source>
        <dbReference type="PROSITE" id="PS50106"/>
    </source>
</evidence>
<dbReference type="NCBIfam" id="TIGR00225">
    <property type="entry name" value="prc"/>
    <property type="match status" value="1"/>
</dbReference>
<dbReference type="CDD" id="cd07560">
    <property type="entry name" value="Peptidase_S41_CPP"/>
    <property type="match status" value="1"/>
</dbReference>